<comment type="function">
    <text evidence="7">May play a role in DNA repair. It seems to be involved in an RecBC-independent recombinational process of DNA repair. It may act with RecF and RecO.</text>
</comment>
<dbReference type="EMBL" id="LBPY01000005">
    <property type="protein sequence ID" value="KKP66563.1"/>
    <property type="molecule type" value="Genomic_DNA"/>
</dbReference>
<dbReference type="Gene3D" id="3.40.1360.10">
    <property type="match status" value="1"/>
</dbReference>
<evidence type="ECO:0000259" key="8">
    <source>
        <dbReference type="PROSITE" id="PS50880"/>
    </source>
</evidence>
<dbReference type="GO" id="GO:0006281">
    <property type="term" value="P:DNA repair"/>
    <property type="evidence" value="ECO:0007669"/>
    <property type="project" value="UniProtKB-UniRule"/>
</dbReference>
<name>A0A0G0BAV2_9BACT</name>
<keyword evidence="6 7" id="KW-0234">DNA repair</keyword>
<dbReference type="Pfam" id="PF21176">
    <property type="entry name" value="RecR_HhH"/>
    <property type="match status" value="1"/>
</dbReference>
<comment type="similarity">
    <text evidence="7">Belongs to the RecR family.</text>
</comment>
<keyword evidence="5 7" id="KW-0233">DNA recombination</keyword>
<evidence type="ECO:0000256" key="4">
    <source>
        <dbReference type="ARBA" id="ARBA00022833"/>
    </source>
</evidence>
<dbReference type="PANTHER" id="PTHR30446:SF0">
    <property type="entry name" value="RECOMBINATION PROTEIN RECR"/>
    <property type="match status" value="1"/>
</dbReference>
<dbReference type="SMART" id="SM00493">
    <property type="entry name" value="TOPRIM"/>
    <property type="match status" value="1"/>
</dbReference>
<evidence type="ECO:0000256" key="2">
    <source>
        <dbReference type="ARBA" id="ARBA00022763"/>
    </source>
</evidence>
<accession>A0A0G0BAV2</accession>
<evidence type="ECO:0000313" key="10">
    <source>
        <dbReference type="Proteomes" id="UP000034952"/>
    </source>
</evidence>
<dbReference type="GO" id="GO:0006310">
    <property type="term" value="P:DNA recombination"/>
    <property type="evidence" value="ECO:0007669"/>
    <property type="project" value="UniProtKB-UniRule"/>
</dbReference>
<evidence type="ECO:0000256" key="5">
    <source>
        <dbReference type="ARBA" id="ARBA00023172"/>
    </source>
</evidence>
<dbReference type="Proteomes" id="UP000034952">
    <property type="component" value="Unassembled WGS sequence"/>
</dbReference>
<proteinExistence type="inferred from homology"/>
<reference evidence="9 10" key="1">
    <citation type="journal article" date="2015" name="Nature">
        <title>rRNA introns, odd ribosomes, and small enigmatic genomes across a large radiation of phyla.</title>
        <authorList>
            <person name="Brown C.T."/>
            <person name="Hug L.A."/>
            <person name="Thomas B.C."/>
            <person name="Sharon I."/>
            <person name="Castelle C.J."/>
            <person name="Singh A."/>
            <person name="Wilkins M.J."/>
            <person name="Williams K.H."/>
            <person name="Banfield J.F."/>
        </authorList>
    </citation>
    <scope>NUCLEOTIDE SEQUENCE [LARGE SCALE GENOMIC DNA]</scope>
</reference>
<evidence type="ECO:0000256" key="7">
    <source>
        <dbReference type="HAMAP-Rule" id="MF_00017"/>
    </source>
</evidence>
<dbReference type="Pfam" id="PF21175">
    <property type="entry name" value="RecR_C"/>
    <property type="match status" value="1"/>
</dbReference>
<dbReference type="PROSITE" id="PS50880">
    <property type="entry name" value="TOPRIM"/>
    <property type="match status" value="1"/>
</dbReference>
<comment type="caution">
    <text evidence="9">The sequence shown here is derived from an EMBL/GenBank/DDBJ whole genome shotgun (WGS) entry which is preliminary data.</text>
</comment>
<keyword evidence="1 7" id="KW-0479">Metal-binding</keyword>
<evidence type="ECO:0000256" key="3">
    <source>
        <dbReference type="ARBA" id="ARBA00022771"/>
    </source>
</evidence>
<gene>
    <name evidence="7" type="primary">recR</name>
    <name evidence="9" type="ORF">UR64_C0005G0025</name>
</gene>
<comment type="caution">
    <text evidence="7">Lacks conserved residue(s) required for the propagation of feature annotation.</text>
</comment>
<organism evidence="9 10">
    <name type="scientific">Candidatus Nomurabacteria bacterium GW2011_GWE1_35_16</name>
    <dbReference type="NCBI Taxonomy" id="1618761"/>
    <lineage>
        <taxon>Bacteria</taxon>
        <taxon>Candidatus Nomuraibacteriota</taxon>
    </lineage>
</organism>
<dbReference type="GO" id="GO:0003677">
    <property type="term" value="F:DNA binding"/>
    <property type="evidence" value="ECO:0007669"/>
    <property type="project" value="UniProtKB-UniRule"/>
</dbReference>
<protein>
    <recommendedName>
        <fullName evidence="7">Recombination protein RecR</fullName>
    </recommendedName>
</protein>
<dbReference type="HAMAP" id="MF_00017">
    <property type="entry name" value="RecR"/>
    <property type="match status" value="1"/>
</dbReference>
<dbReference type="InterPro" id="IPR000093">
    <property type="entry name" value="DNA_Rcmb_RecR"/>
</dbReference>
<evidence type="ECO:0000256" key="6">
    <source>
        <dbReference type="ARBA" id="ARBA00023204"/>
    </source>
</evidence>
<feature type="domain" description="Toprim" evidence="8">
    <location>
        <begin position="80"/>
        <end position="179"/>
    </location>
</feature>
<dbReference type="InterPro" id="IPR006171">
    <property type="entry name" value="TOPRIM_dom"/>
</dbReference>
<dbReference type="AlphaFoldDB" id="A0A0G0BAV2"/>
<dbReference type="InterPro" id="IPR023627">
    <property type="entry name" value="Rcmb_RecR"/>
</dbReference>
<dbReference type="GO" id="GO:0008270">
    <property type="term" value="F:zinc ion binding"/>
    <property type="evidence" value="ECO:0007669"/>
    <property type="project" value="UniProtKB-KW"/>
</dbReference>
<keyword evidence="4 7" id="KW-0862">Zinc</keyword>
<evidence type="ECO:0000256" key="1">
    <source>
        <dbReference type="ARBA" id="ARBA00022723"/>
    </source>
</evidence>
<sequence length="204" mass="23469">MDPINKLTEHFKEFPGIGERQAKRFVYFLLHKNPSYVKELGDKILDLKNTIHQCPSCFLFFQSTQDQLCDVCSNPKTDKTSLLIVEKDADYENIRRSRNYSGMYFILGGLVPIVTKDTPNYVRTKELLRNIENQVKQNGLKEVIIALSLNPQGEHTDMYLREILTPLKDKYSFNIVSLGRGLSTGTELEYSDSETIKNALRNRA</sequence>
<keyword evidence="3 7" id="KW-0863">Zinc-finger</keyword>
<dbReference type="Pfam" id="PF13662">
    <property type="entry name" value="Toprim_4"/>
    <property type="match status" value="1"/>
</dbReference>
<evidence type="ECO:0000313" key="9">
    <source>
        <dbReference type="EMBL" id="KKP66563.1"/>
    </source>
</evidence>
<keyword evidence="2 7" id="KW-0227">DNA damage</keyword>
<dbReference type="Gene3D" id="1.10.8.420">
    <property type="entry name" value="RecR Domain 1"/>
    <property type="match status" value="1"/>
</dbReference>
<dbReference type="PANTHER" id="PTHR30446">
    <property type="entry name" value="RECOMBINATION PROTEIN RECR"/>
    <property type="match status" value="1"/>
</dbReference>
<dbReference type="SUPFAM" id="SSF111304">
    <property type="entry name" value="Recombination protein RecR"/>
    <property type="match status" value="1"/>
</dbReference>